<sequence length="493" mass="55273">MNNLKRLPLAFFKRSITTEFTKNKFKVQRGNYNYLDESHINFFRDLLGETRIIMDLSDLEKYNVDWFKQCRGSSGLVLKPKNTEEVSQILNFCNNNRLAVCPQGGNTGVVGGCTPVFDEIIISMELMDKVIDLDDTSGILVCQSGCILQNLNEYLESKNLIVPLDLGAKGSCQIGGNVSTNAGGIRLLRYGNLHGNILGLEVVTATGEIMNCMSTLKKDNTGYHLKHLFIGSEGTLGVVTKVAIQCPPKSKHVNVAFLGLENFDKVLETFKRAKQDLGEVLSAFEVLDSETMRFNKDKFQIESPIGNHPFYLLIETSGSNQQHDSEKLNGLLEKLLSEKCITNGTVATDEAKINSIWNIREITPQGYKMDEFVFCYDISVPLNHYYGIVDEIKSRMGNKAKRVFGYGHLGDANLHLQVAVNTYSQETRELLEPFLFERVRELNGSISAEHGMGFLKGKYLGLARPSSSLGLMKRLKRMFDPNGILNPYKVFPY</sequence>
<reference evidence="12" key="1">
    <citation type="submission" date="2021-12" db="EMBL/GenBank/DDBJ databases">
        <authorList>
            <person name="King R."/>
        </authorList>
    </citation>
    <scope>NUCLEOTIDE SEQUENCE</scope>
</reference>
<comment type="cofactor">
    <cofactor evidence="1">
        <name>FAD</name>
        <dbReference type="ChEBI" id="CHEBI:57692"/>
    </cofactor>
</comment>
<dbReference type="PANTHER" id="PTHR43716">
    <property type="entry name" value="D-2-HYDROXYGLUTARATE DEHYDROGENASE, MITOCHONDRIAL"/>
    <property type="match status" value="1"/>
</dbReference>
<dbReference type="Proteomes" id="UP001154078">
    <property type="component" value="Chromosome 5"/>
</dbReference>
<name>A0A9P0B8V8_BRAAE</name>
<comment type="function">
    <text evidence="8">Catalyzes the oxidation of D-2-hydroxyglutarate (D-2-HG) to alpha-ketoglutarate. Also catalyzes the oxidation of other D-2-hydroxyacids, such as D-malate (D-MAL) and D-lactate (D-LAC). Exhibits high activities towards D-2-HG and D-MAL but a very weak activity towards D-LAC.</text>
</comment>
<dbReference type="InterPro" id="IPR016169">
    <property type="entry name" value="FAD-bd_PCMH_sub2"/>
</dbReference>
<dbReference type="FunFam" id="3.30.43.10:FF:000011">
    <property type="entry name" value="D-lactate dehydrogenase (Cytochrome)"/>
    <property type="match status" value="1"/>
</dbReference>
<dbReference type="Gene3D" id="3.30.43.10">
    <property type="entry name" value="Uridine Diphospho-n-acetylenolpyruvylglucosamine Reductase, domain 2"/>
    <property type="match status" value="1"/>
</dbReference>
<dbReference type="Pfam" id="PF01565">
    <property type="entry name" value="FAD_binding_4"/>
    <property type="match status" value="1"/>
</dbReference>
<dbReference type="Gene3D" id="3.30.465.10">
    <property type="match status" value="1"/>
</dbReference>
<proteinExistence type="inferred from homology"/>
<organism evidence="12 13">
    <name type="scientific">Brassicogethes aeneus</name>
    <name type="common">Rape pollen beetle</name>
    <name type="synonym">Meligethes aeneus</name>
    <dbReference type="NCBI Taxonomy" id="1431903"/>
    <lineage>
        <taxon>Eukaryota</taxon>
        <taxon>Metazoa</taxon>
        <taxon>Ecdysozoa</taxon>
        <taxon>Arthropoda</taxon>
        <taxon>Hexapoda</taxon>
        <taxon>Insecta</taxon>
        <taxon>Pterygota</taxon>
        <taxon>Neoptera</taxon>
        <taxon>Endopterygota</taxon>
        <taxon>Coleoptera</taxon>
        <taxon>Polyphaga</taxon>
        <taxon>Cucujiformia</taxon>
        <taxon>Nitidulidae</taxon>
        <taxon>Meligethinae</taxon>
        <taxon>Brassicogethes</taxon>
    </lineage>
</organism>
<evidence type="ECO:0000256" key="5">
    <source>
        <dbReference type="ARBA" id="ARBA00023002"/>
    </source>
</evidence>
<evidence type="ECO:0000256" key="9">
    <source>
        <dbReference type="ARBA" id="ARBA00049267"/>
    </source>
</evidence>
<protein>
    <recommendedName>
        <fullName evidence="7">D-2-hydroxyglutarate dehydrogenase, mitochondrial</fullName>
        <ecNumber evidence="6">1.1.99.39</ecNumber>
    </recommendedName>
</protein>
<dbReference type="InterPro" id="IPR016171">
    <property type="entry name" value="Vanillyl_alc_oxidase_C-sub2"/>
</dbReference>
<dbReference type="PANTHER" id="PTHR43716:SF1">
    <property type="entry name" value="D-2-HYDROXYGLUTARATE DEHYDROGENASE, MITOCHONDRIAL"/>
    <property type="match status" value="1"/>
</dbReference>
<dbReference type="SUPFAM" id="SSF55103">
    <property type="entry name" value="FAD-linked oxidases, C-terminal domain"/>
    <property type="match status" value="1"/>
</dbReference>
<dbReference type="Pfam" id="PF02913">
    <property type="entry name" value="FAD-oxidase_C"/>
    <property type="match status" value="1"/>
</dbReference>
<dbReference type="InterPro" id="IPR016167">
    <property type="entry name" value="FAD-bd_PCMH_sub1"/>
</dbReference>
<evidence type="ECO:0000259" key="10">
    <source>
        <dbReference type="Pfam" id="PF01565"/>
    </source>
</evidence>
<keyword evidence="4" id="KW-0274">FAD</keyword>
<evidence type="ECO:0000256" key="8">
    <source>
        <dbReference type="ARBA" id="ARBA00045410"/>
    </source>
</evidence>
<dbReference type="InterPro" id="IPR016164">
    <property type="entry name" value="FAD-linked_Oxase-like_C"/>
</dbReference>
<dbReference type="InterPro" id="IPR004113">
    <property type="entry name" value="FAD-bd_oxidored_4_C"/>
</dbReference>
<dbReference type="Gene3D" id="3.30.70.2740">
    <property type="match status" value="1"/>
</dbReference>
<dbReference type="Gene3D" id="3.30.70.2190">
    <property type="match status" value="1"/>
</dbReference>
<dbReference type="GO" id="GO:0051990">
    <property type="term" value="F:(R)-2-hydroxyglutarate dehydrogenase activity"/>
    <property type="evidence" value="ECO:0007669"/>
    <property type="project" value="UniProtKB-EC"/>
</dbReference>
<dbReference type="InterPro" id="IPR036318">
    <property type="entry name" value="FAD-bd_PCMH-like_sf"/>
</dbReference>
<accession>A0A9P0B8V8</accession>
<dbReference type="GO" id="GO:0005739">
    <property type="term" value="C:mitochondrion"/>
    <property type="evidence" value="ECO:0007669"/>
    <property type="project" value="TreeGrafter"/>
</dbReference>
<evidence type="ECO:0000256" key="4">
    <source>
        <dbReference type="ARBA" id="ARBA00022827"/>
    </source>
</evidence>
<feature type="domain" description="FAD-binding oxidoreductase/transferase type 4 C-terminal" evidence="11">
    <location>
        <begin position="250"/>
        <end position="490"/>
    </location>
</feature>
<dbReference type="FunFam" id="3.30.465.10:FF:000001">
    <property type="entry name" value="D-2-hydroxyglutarate dehydrogenase, mitochondrial"/>
    <property type="match status" value="1"/>
</dbReference>
<evidence type="ECO:0000313" key="13">
    <source>
        <dbReference type="Proteomes" id="UP001154078"/>
    </source>
</evidence>
<dbReference type="GO" id="GO:0050660">
    <property type="term" value="F:flavin adenine dinucleotide binding"/>
    <property type="evidence" value="ECO:0007669"/>
    <property type="project" value="InterPro"/>
</dbReference>
<dbReference type="SUPFAM" id="SSF56176">
    <property type="entry name" value="FAD-binding/transporter-associated domain-like"/>
    <property type="match status" value="1"/>
</dbReference>
<evidence type="ECO:0000256" key="1">
    <source>
        <dbReference type="ARBA" id="ARBA00001974"/>
    </source>
</evidence>
<dbReference type="InterPro" id="IPR051264">
    <property type="entry name" value="FAD-oxidored/transferase_4"/>
</dbReference>
<keyword evidence="13" id="KW-1185">Reference proteome</keyword>
<dbReference type="EMBL" id="OV121136">
    <property type="protein sequence ID" value="CAH0557516.1"/>
    <property type="molecule type" value="Genomic_DNA"/>
</dbReference>
<evidence type="ECO:0000256" key="3">
    <source>
        <dbReference type="ARBA" id="ARBA00022630"/>
    </source>
</evidence>
<dbReference type="OrthoDB" id="5332616at2759"/>
<comment type="catalytic activity">
    <reaction evidence="9">
        <text>(R)-malate + A = oxaloacetate + AH2</text>
        <dbReference type="Rhea" id="RHEA:67460"/>
        <dbReference type="ChEBI" id="CHEBI:13193"/>
        <dbReference type="ChEBI" id="CHEBI:15588"/>
        <dbReference type="ChEBI" id="CHEBI:16452"/>
        <dbReference type="ChEBI" id="CHEBI:17499"/>
    </reaction>
    <physiologicalReaction direction="left-to-right" evidence="9">
        <dbReference type="Rhea" id="RHEA:67461"/>
    </physiologicalReaction>
</comment>
<dbReference type="FunFam" id="1.10.45.10:FF:000001">
    <property type="entry name" value="D-lactate dehydrogenase mitochondrial"/>
    <property type="match status" value="1"/>
</dbReference>
<feature type="domain" description="FAD linked oxidase N-terminal" evidence="10">
    <location>
        <begin position="76"/>
        <end position="212"/>
    </location>
</feature>
<dbReference type="EC" id="1.1.99.39" evidence="6"/>
<evidence type="ECO:0000313" key="12">
    <source>
        <dbReference type="EMBL" id="CAH0557516.1"/>
    </source>
</evidence>
<comment type="similarity">
    <text evidence="2">Belongs to the FAD-binding oxidoreductase/transferase type 4 family.</text>
</comment>
<keyword evidence="5" id="KW-0560">Oxidoreductase</keyword>
<evidence type="ECO:0000256" key="6">
    <source>
        <dbReference type="ARBA" id="ARBA00039003"/>
    </source>
</evidence>
<evidence type="ECO:0000259" key="11">
    <source>
        <dbReference type="Pfam" id="PF02913"/>
    </source>
</evidence>
<dbReference type="FunFam" id="3.30.70.2190:FF:000001">
    <property type="entry name" value="D-2-hydroxyglutarate dehydrogenase mitochondrial"/>
    <property type="match status" value="1"/>
</dbReference>
<dbReference type="AlphaFoldDB" id="A0A9P0B8V8"/>
<gene>
    <name evidence="12" type="ORF">MELIAE_LOCUS8224</name>
</gene>
<dbReference type="Gene3D" id="1.10.45.10">
    <property type="entry name" value="Vanillyl-alcohol Oxidase, Chain A, domain 4"/>
    <property type="match status" value="1"/>
</dbReference>
<evidence type="ECO:0000256" key="2">
    <source>
        <dbReference type="ARBA" id="ARBA00008000"/>
    </source>
</evidence>
<evidence type="ECO:0000256" key="7">
    <source>
        <dbReference type="ARBA" id="ARBA00039639"/>
    </source>
</evidence>
<dbReference type="InterPro" id="IPR006094">
    <property type="entry name" value="Oxid_FAD_bind_N"/>
</dbReference>
<keyword evidence="3" id="KW-0285">Flavoprotein</keyword>